<sequence length="124" mass="13875">MSIQPFIRCNDITVSLPFYTEVLDFNTLQAPDPDPTSFMSMYAFLERDGDRVHLSQHAGDGVFGNVIYVNVTNLDEVYKGFTNNGLTVKDKAGITMQPVEQTWGMKEFSVADPDGNRLTFGQDL</sequence>
<evidence type="ECO:0000313" key="5">
    <source>
        <dbReference type="EMBL" id="TCJ87416.1"/>
    </source>
</evidence>
<dbReference type="PROSITE" id="PS51819">
    <property type="entry name" value="VOC"/>
    <property type="match status" value="1"/>
</dbReference>
<evidence type="ECO:0000256" key="2">
    <source>
        <dbReference type="ARBA" id="ARBA00021572"/>
    </source>
</evidence>
<dbReference type="Proteomes" id="UP000294887">
    <property type="component" value="Unassembled WGS sequence"/>
</dbReference>
<feature type="domain" description="VOC" evidence="4">
    <location>
        <begin position="1"/>
        <end position="123"/>
    </location>
</feature>
<dbReference type="InterPro" id="IPR029068">
    <property type="entry name" value="Glyas_Bleomycin-R_OHBP_Dase"/>
</dbReference>
<dbReference type="Pfam" id="PF19581">
    <property type="entry name" value="Glyoxalase_7"/>
    <property type="match status" value="1"/>
</dbReference>
<dbReference type="InterPro" id="IPR037523">
    <property type="entry name" value="VOC_core"/>
</dbReference>
<comment type="similarity">
    <text evidence="1">Belongs to the bleomycin resistance protein family.</text>
</comment>
<dbReference type="OrthoDB" id="9803104at2"/>
<keyword evidence="3" id="KW-0046">Antibiotic resistance</keyword>
<reference evidence="5 6" key="1">
    <citation type="submission" date="2019-03" db="EMBL/GenBank/DDBJ databases">
        <title>Genomic Encyclopedia of Type Strains, Phase IV (KMG-IV): sequencing the most valuable type-strain genomes for metagenomic binning, comparative biology and taxonomic classification.</title>
        <authorList>
            <person name="Goeker M."/>
        </authorList>
    </citation>
    <scope>NUCLEOTIDE SEQUENCE [LARGE SCALE GENOMIC DNA]</scope>
    <source>
        <strain evidence="5 6">DSM 24830</strain>
    </source>
</reference>
<dbReference type="GO" id="GO:0046677">
    <property type="term" value="P:response to antibiotic"/>
    <property type="evidence" value="ECO:0007669"/>
    <property type="project" value="UniProtKB-KW"/>
</dbReference>
<dbReference type="AlphaFoldDB" id="A0A4R1EZS7"/>
<dbReference type="EMBL" id="SMFQ01000003">
    <property type="protein sequence ID" value="TCJ87416.1"/>
    <property type="molecule type" value="Genomic_DNA"/>
</dbReference>
<dbReference type="InterPro" id="IPR000335">
    <property type="entry name" value="Bleomycin-R"/>
</dbReference>
<protein>
    <recommendedName>
        <fullName evidence="2">Bleomycin resistance protein</fullName>
    </recommendedName>
</protein>
<dbReference type="RefSeq" id="WP_131905692.1">
    <property type="nucleotide sequence ID" value="NZ_BAAAFU010000004.1"/>
</dbReference>
<proteinExistence type="inferred from homology"/>
<name>A0A4R1EZS7_9GAMM</name>
<evidence type="ECO:0000313" key="6">
    <source>
        <dbReference type="Proteomes" id="UP000294887"/>
    </source>
</evidence>
<evidence type="ECO:0000256" key="3">
    <source>
        <dbReference type="ARBA" id="ARBA00023251"/>
    </source>
</evidence>
<dbReference type="CDD" id="cd08349">
    <property type="entry name" value="BLMA_like"/>
    <property type="match status" value="1"/>
</dbReference>
<gene>
    <name evidence="5" type="ORF">EV695_1926</name>
</gene>
<organism evidence="5 6">
    <name type="scientific">Cocleimonas flava</name>
    <dbReference type="NCBI Taxonomy" id="634765"/>
    <lineage>
        <taxon>Bacteria</taxon>
        <taxon>Pseudomonadati</taxon>
        <taxon>Pseudomonadota</taxon>
        <taxon>Gammaproteobacteria</taxon>
        <taxon>Thiotrichales</taxon>
        <taxon>Thiotrichaceae</taxon>
        <taxon>Cocleimonas</taxon>
    </lineage>
</organism>
<dbReference type="Gene3D" id="3.10.180.10">
    <property type="entry name" value="2,3-Dihydroxybiphenyl 1,2-Dioxygenase, domain 1"/>
    <property type="match status" value="1"/>
</dbReference>
<evidence type="ECO:0000259" key="4">
    <source>
        <dbReference type="PROSITE" id="PS51819"/>
    </source>
</evidence>
<evidence type="ECO:0000256" key="1">
    <source>
        <dbReference type="ARBA" id="ARBA00011051"/>
    </source>
</evidence>
<comment type="caution">
    <text evidence="5">The sequence shown here is derived from an EMBL/GenBank/DDBJ whole genome shotgun (WGS) entry which is preliminary data.</text>
</comment>
<accession>A0A4R1EZS7</accession>
<keyword evidence="6" id="KW-1185">Reference proteome</keyword>
<dbReference type="SUPFAM" id="SSF54593">
    <property type="entry name" value="Glyoxalase/Bleomycin resistance protein/Dihydroxybiphenyl dioxygenase"/>
    <property type="match status" value="1"/>
</dbReference>